<evidence type="ECO:0000256" key="1">
    <source>
        <dbReference type="SAM" id="Phobius"/>
    </source>
</evidence>
<protein>
    <submittedName>
        <fullName evidence="2">DUF1499 domain-containing protein</fullName>
    </submittedName>
</protein>
<organism evidence="2 3">
    <name type="scientific">Halomonas urumqiensis</name>
    <dbReference type="NCBI Taxonomy" id="1684789"/>
    <lineage>
        <taxon>Bacteria</taxon>
        <taxon>Pseudomonadati</taxon>
        <taxon>Pseudomonadota</taxon>
        <taxon>Gammaproteobacteria</taxon>
        <taxon>Oceanospirillales</taxon>
        <taxon>Halomonadaceae</taxon>
        <taxon>Halomonas</taxon>
    </lineage>
</organism>
<keyword evidence="1" id="KW-0812">Transmembrane</keyword>
<feature type="transmembrane region" description="Helical" evidence="1">
    <location>
        <begin position="12"/>
        <end position="38"/>
    </location>
</feature>
<keyword evidence="1" id="KW-0472">Membrane</keyword>
<gene>
    <name evidence="2" type="ORF">C1H70_04735</name>
</gene>
<keyword evidence="3" id="KW-1185">Reference proteome</keyword>
<dbReference type="InterPro" id="IPR010865">
    <property type="entry name" value="DUF1499"/>
</dbReference>
<accession>A0A2N7UMR9</accession>
<dbReference type="Pfam" id="PF07386">
    <property type="entry name" value="DUF1499"/>
    <property type="match status" value="1"/>
</dbReference>
<dbReference type="EMBL" id="PNRG01000008">
    <property type="protein sequence ID" value="PMR81702.1"/>
    <property type="molecule type" value="Genomic_DNA"/>
</dbReference>
<comment type="caution">
    <text evidence="2">The sequence shown here is derived from an EMBL/GenBank/DDBJ whole genome shotgun (WGS) entry which is preliminary data.</text>
</comment>
<dbReference type="Proteomes" id="UP000235547">
    <property type="component" value="Unassembled WGS sequence"/>
</dbReference>
<proteinExistence type="predicted"/>
<dbReference type="RefSeq" id="WP_102587187.1">
    <property type="nucleotide sequence ID" value="NZ_BNAE01000003.1"/>
</dbReference>
<evidence type="ECO:0000313" key="2">
    <source>
        <dbReference type="EMBL" id="PMR81702.1"/>
    </source>
</evidence>
<feature type="transmembrane region" description="Helical" evidence="1">
    <location>
        <begin position="86"/>
        <end position="105"/>
    </location>
</feature>
<dbReference type="OrthoDB" id="1523552at2"/>
<sequence length="260" mass="27885">MSKFSLRPRPRGGRWPVVFAWVAVLLLVIGAALMGGAGPLHRLGVTSLGESFGLLRQGAYLAMGAAALGLVALGIASVCRRGKPALVGLMVIAAVAGMMVVPWQMMQRAQNVPPIHDITTDMQDPPVFETLAPAREAAPNAVDYPGEDFARQQRTAYPSIQPLTIALPLAEVRQTVEEVAREAGWEIAHVSDSRLEATATTRWFGFKDDVVVRLTPGNDGVRVDVRSASRMGMSDIGTNAGRVNGYLEALKAKHPNRLAE</sequence>
<reference evidence="2 3" key="1">
    <citation type="submission" date="2018-01" db="EMBL/GenBank/DDBJ databases">
        <title>Halomonas endophytica sp. nov., isolated from storage liquid in the stems of Populus euphratica.</title>
        <authorList>
            <person name="Chen C."/>
        </authorList>
    </citation>
    <scope>NUCLEOTIDE SEQUENCE [LARGE SCALE GENOMIC DNA]</scope>
    <source>
        <strain evidence="2 3">BZ-SZ-XJ27</strain>
    </source>
</reference>
<evidence type="ECO:0000313" key="3">
    <source>
        <dbReference type="Proteomes" id="UP000235547"/>
    </source>
</evidence>
<dbReference type="AlphaFoldDB" id="A0A2N7UMR9"/>
<keyword evidence="1" id="KW-1133">Transmembrane helix</keyword>
<feature type="transmembrane region" description="Helical" evidence="1">
    <location>
        <begin position="58"/>
        <end position="79"/>
    </location>
</feature>
<name>A0A2N7UMR9_9GAMM</name>